<gene>
    <name evidence="5" type="ORF">BGZ96_012414</name>
</gene>
<evidence type="ECO:0000256" key="3">
    <source>
        <dbReference type="SAM" id="MobiDB-lite"/>
    </source>
</evidence>
<comment type="similarity">
    <text evidence="1">Belongs to the AB hydrolase superfamily.</text>
</comment>
<evidence type="ECO:0000256" key="2">
    <source>
        <dbReference type="ARBA" id="ARBA00022801"/>
    </source>
</evidence>
<feature type="compositionally biased region" description="Polar residues" evidence="3">
    <location>
        <begin position="36"/>
        <end position="52"/>
    </location>
</feature>
<feature type="region of interest" description="Disordered" evidence="3">
    <location>
        <begin position="32"/>
        <end position="53"/>
    </location>
</feature>
<organism evidence="5 6">
    <name type="scientific">Linnemannia gamsii</name>
    <dbReference type="NCBI Taxonomy" id="64522"/>
    <lineage>
        <taxon>Eukaryota</taxon>
        <taxon>Fungi</taxon>
        <taxon>Fungi incertae sedis</taxon>
        <taxon>Mucoromycota</taxon>
        <taxon>Mortierellomycotina</taxon>
        <taxon>Mortierellomycetes</taxon>
        <taxon>Mortierellales</taxon>
        <taxon>Mortierellaceae</taxon>
        <taxon>Linnemannia</taxon>
    </lineage>
</organism>
<evidence type="ECO:0000313" key="5">
    <source>
        <dbReference type="EMBL" id="KAG0283220.1"/>
    </source>
</evidence>
<accession>A0ABQ7JQF1</accession>
<protein>
    <recommendedName>
        <fullName evidence="4">AB hydrolase-1 domain-containing protein</fullName>
    </recommendedName>
</protein>
<feature type="domain" description="AB hydrolase-1" evidence="4">
    <location>
        <begin position="56"/>
        <end position="129"/>
    </location>
</feature>
<dbReference type="PANTHER" id="PTHR46118">
    <property type="entry name" value="PROTEIN ABHD11"/>
    <property type="match status" value="1"/>
</dbReference>
<feature type="non-terminal residue" evidence="5">
    <location>
        <position position="129"/>
    </location>
</feature>
<dbReference type="Gene3D" id="3.40.50.1820">
    <property type="entry name" value="alpha/beta hydrolase"/>
    <property type="match status" value="1"/>
</dbReference>
<evidence type="ECO:0000313" key="6">
    <source>
        <dbReference type="Proteomes" id="UP001194696"/>
    </source>
</evidence>
<dbReference type="Proteomes" id="UP001194696">
    <property type="component" value="Unassembled WGS sequence"/>
</dbReference>
<keyword evidence="2" id="KW-0378">Hydrolase</keyword>
<dbReference type="PANTHER" id="PTHR46118:SF4">
    <property type="entry name" value="PROTEIN ABHD11"/>
    <property type="match status" value="1"/>
</dbReference>
<name>A0ABQ7JQF1_9FUNG</name>
<dbReference type="InterPro" id="IPR000073">
    <property type="entry name" value="AB_hydrolase_1"/>
</dbReference>
<evidence type="ECO:0000256" key="1">
    <source>
        <dbReference type="ARBA" id="ARBA00008645"/>
    </source>
</evidence>
<keyword evidence="6" id="KW-1185">Reference proteome</keyword>
<dbReference type="Pfam" id="PF00561">
    <property type="entry name" value="Abhydrolase_1"/>
    <property type="match status" value="1"/>
</dbReference>
<dbReference type="EMBL" id="JAAAIM010000937">
    <property type="protein sequence ID" value="KAG0283220.1"/>
    <property type="molecule type" value="Genomic_DNA"/>
</dbReference>
<dbReference type="SUPFAM" id="SSF53474">
    <property type="entry name" value="alpha/beta-Hydrolases"/>
    <property type="match status" value="1"/>
</dbReference>
<proteinExistence type="inferred from homology"/>
<sequence>MLKQITLLHQLPRQFVPSISLSLTRSISTGKLTPPVSLSFTDTPKPSPQEQAKAQPIVVMHGLFGSKQNWKALSKAMAQRLNTRVLTVDLRNHGESGHSKEHDYANMANDLVHFLKEQSVEKPIVIGHS</sequence>
<comment type="caution">
    <text evidence="5">The sequence shown here is derived from an EMBL/GenBank/DDBJ whole genome shotgun (WGS) entry which is preliminary data.</text>
</comment>
<reference evidence="5 6" key="1">
    <citation type="journal article" date="2020" name="Fungal Divers.">
        <title>Resolving the Mortierellaceae phylogeny through synthesis of multi-gene phylogenetics and phylogenomics.</title>
        <authorList>
            <person name="Vandepol N."/>
            <person name="Liber J."/>
            <person name="Desiro A."/>
            <person name="Na H."/>
            <person name="Kennedy M."/>
            <person name="Barry K."/>
            <person name="Grigoriev I.V."/>
            <person name="Miller A.N."/>
            <person name="O'Donnell K."/>
            <person name="Stajich J.E."/>
            <person name="Bonito G."/>
        </authorList>
    </citation>
    <scope>NUCLEOTIDE SEQUENCE [LARGE SCALE GENOMIC DNA]</scope>
    <source>
        <strain evidence="5 6">AD045</strain>
    </source>
</reference>
<dbReference type="InterPro" id="IPR029058">
    <property type="entry name" value="AB_hydrolase_fold"/>
</dbReference>
<evidence type="ECO:0000259" key="4">
    <source>
        <dbReference type="Pfam" id="PF00561"/>
    </source>
</evidence>